<sequence>MRESDDIQGDVIAGFKKDQMTLLFLKFEDAARARTWVKRLEPQVSTTRQVATFNAAFRKAREASGGDDPKALKATWLNVSFTYEGLRELTGKDPLPSAKAGSGLEAFKQGSDKRALGDTGDSSPENWLFGDGKGQTVHAVLTVASDTVQDLHTAVTEQREACAQAKIVIVFQQNGATLPGTRRGKEHFGFKDGVSEPGVLGFDEPDPAKPEYVKGKHGTRLIPAGEFVLGHDRVDGGPHEAPDWAGNGTFQVVRRLAQDVPGFWAQVGVQLKVLKKAKVVPAEATSEWLAARFVGRWRSGAPVAKCPNADMPSSALAGEDNDFGFRNDPEGYTTPLFSHLRKSNPRDGLQEEPGHPPLDENPVMDRRRIIRRGAPYGAPFDPASEGPGGPDSPRGLLFVCYQSDLVQQFEFIQKSWIDSTAFPPNRPKKPGPDAMVGAAGTVSYETPGTTTELSLSQFVATEGSVYAFVPSLTTLRHLGDGRLTDKLPSDVRPTDSFLPIPDLQRDKGKSWYWAYGTGSVGPVCRTISIADGDEHLDVRERPDRPLTTWPCYAGVTKVDAILPVPDEQRINGRSRFWLFHTAEGRQVYRRISIADGAESGLPPEQAGAIDLPDRQLSAWASFSGIERVDAFLPVPDMQRVGGKSYYWVFHTMMGRQVYRLISVADGAMHQDALERGDRGLDLWRSLAGITRVDEFLAVPDMQRINGLSLFWVFHQDKYRIIVIRDGSAHEDQITVEDRPLTMWKSLTG</sequence>
<keyword evidence="2" id="KW-0575">Peroxidase</keyword>
<dbReference type="KEGG" id="slk:SLUN_25765"/>
<dbReference type="InterPro" id="IPR006314">
    <property type="entry name" value="Dyp_peroxidase"/>
</dbReference>
<protein>
    <recommendedName>
        <fullName evidence="9">DyP dimeric alpha+beta barrel domain-containing protein</fullName>
    </recommendedName>
</protein>
<comment type="similarity">
    <text evidence="7">Belongs to the DyP-type peroxidase family.</text>
</comment>
<feature type="region of interest" description="Disordered" evidence="8">
    <location>
        <begin position="334"/>
        <end position="362"/>
    </location>
</feature>
<gene>
    <name evidence="10" type="ORF">SLUN_25765</name>
</gene>
<dbReference type="InterPro" id="IPR049509">
    <property type="entry name" value="DyP_N"/>
</dbReference>
<keyword evidence="5" id="KW-0560">Oxidoreductase</keyword>
<keyword evidence="11" id="KW-1185">Reference proteome</keyword>
<dbReference type="NCBIfam" id="TIGR01413">
    <property type="entry name" value="Dyp_perox_fam"/>
    <property type="match status" value="1"/>
</dbReference>
<feature type="region of interest" description="Disordered" evidence="8">
    <location>
        <begin position="92"/>
        <end position="124"/>
    </location>
</feature>
<evidence type="ECO:0000256" key="7">
    <source>
        <dbReference type="ARBA" id="ARBA00025737"/>
    </source>
</evidence>
<evidence type="ECO:0000256" key="2">
    <source>
        <dbReference type="ARBA" id="ARBA00022559"/>
    </source>
</evidence>
<dbReference type="InterPro" id="IPR011008">
    <property type="entry name" value="Dimeric_a/b-barrel"/>
</dbReference>
<keyword evidence="3" id="KW-0349">Heme</keyword>
<dbReference type="SUPFAM" id="SSF54909">
    <property type="entry name" value="Dimeric alpha+beta barrel"/>
    <property type="match status" value="1"/>
</dbReference>
<dbReference type="AlphaFoldDB" id="A0A2R4TEW3"/>
<keyword evidence="6" id="KW-0408">Iron</keyword>
<name>A0A2R4TEW3_9ACTN</name>
<evidence type="ECO:0000256" key="5">
    <source>
        <dbReference type="ARBA" id="ARBA00023002"/>
    </source>
</evidence>
<dbReference type="PROSITE" id="PS51404">
    <property type="entry name" value="DYP_PEROXIDASE"/>
    <property type="match status" value="1"/>
</dbReference>
<accession>A0A2R4TEW3</accession>
<evidence type="ECO:0000256" key="1">
    <source>
        <dbReference type="ARBA" id="ARBA00001970"/>
    </source>
</evidence>
<dbReference type="Proteomes" id="UP000244201">
    <property type="component" value="Chromosome"/>
</dbReference>
<evidence type="ECO:0000256" key="3">
    <source>
        <dbReference type="ARBA" id="ARBA00022617"/>
    </source>
</evidence>
<dbReference type="GO" id="GO:0046872">
    <property type="term" value="F:metal ion binding"/>
    <property type="evidence" value="ECO:0007669"/>
    <property type="project" value="UniProtKB-KW"/>
</dbReference>
<feature type="compositionally biased region" description="Basic and acidic residues" evidence="8">
    <location>
        <begin position="344"/>
        <end position="362"/>
    </location>
</feature>
<dbReference type="PANTHER" id="PTHR30521">
    <property type="entry name" value="DEFERROCHELATASE/PEROXIDASE"/>
    <property type="match status" value="1"/>
</dbReference>
<dbReference type="GO" id="GO:0020037">
    <property type="term" value="F:heme binding"/>
    <property type="evidence" value="ECO:0007669"/>
    <property type="project" value="InterPro"/>
</dbReference>
<dbReference type="OrthoDB" id="236246at2"/>
<evidence type="ECO:0000313" key="10">
    <source>
        <dbReference type="EMBL" id="AVZ77647.1"/>
    </source>
</evidence>
<dbReference type="GO" id="GO:0004601">
    <property type="term" value="F:peroxidase activity"/>
    <property type="evidence" value="ECO:0007669"/>
    <property type="project" value="UniProtKB-KW"/>
</dbReference>
<organism evidence="10 11">
    <name type="scientific">Streptomyces lunaelactis</name>
    <dbReference type="NCBI Taxonomy" id="1535768"/>
    <lineage>
        <taxon>Bacteria</taxon>
        <taxon>Bacillati</taxon>
        <taxon>Actinomycetota</taxon>
        <taxon>Actinomycetes</taxon>
        <taxon>Kitasatosporales</taxon>
        <taxon>Streptomycetaceae</taxon>
        <taxon>Streptomyces</taxon>
    </lineage>
</organism>
<feature type="domain" description="DyP dimeric alpha+beta barrel" evidence="9">
    <location>
        <begin position="6"/>
        <end position="175"/>
    </location>
</feature>
<evidence type="ECO:0000256" key="6">
    <source>
        <dbReference type="ARBA" id="ARBA00023004"/>
    </source>
</evidence>
<evidence type="ECO:0000256" key="4">
    <source>
        <dbReference type="ARBA" id="ARBA00022723"/>
    </source>
</evidence>
<dbReference type="EMBL" id="CP026304">
    <property type="protein sequence ID" value="AVZ77647.1"/>
    <property type="molecule type" value="Genomic_DNA"/>
</dbReference>
<dbReference type="PANTHER" id="PTHR30521:SF4">
    <property type="entry name" value="DEFERROCHELATASE"/>
    <property type="match status" value="1"/>
</dbReference>
<dbReference type="GO" id="GO:0005829">
    <property type="term" value="C:cytosol"/>
    <property type="evidence" value="ECO:0007669"/>
    <property type="project" value="TreeGrafter"/>
</dbReference>
<reference evidence="10 11" key="1">
    <citation type="submission" date="2018-01" db="EMBL/GenBank/DDBJ databases">
        <title>Complete genome sequence of Streptomyces lunaelactis MM109T, a Ferroverdin A producer isolated from cave moonmilk deposits.</title>
        <authorList>
            <person name="Naome A."/>
            <person name="Martinet L."/>
            <person name="Maciejewska M."/>
            <person name="Anderssen S."/>
            <person name="Adam D."/>
            <person name="Tenconi E."/>
            <person name="Deflandre B."/>
            <person name="Arguelles-Arias A."/>
            <person name="Calusinska M."/>
            <person name="Copieters W."/>
            <person name="Karim L."/>
            <person name="Hanikenne M."/>
            <person name="Baurain D."/>
            <person name="van Wezel G."/>
            <person name="Smargiasso N."/>
            <person name="de Pauw E."/>
            <person name="Delfosse P."/>
            <person name="Rigali S."/>
        </authorList>
    </citation>
    <scope>NUCLEOTIDE SEQUENCE [LARGE SCALE GENOMIC DNA]</scope>
    <source>
        <strain evidence="10 11">MM109</strain>
    </source>
</reference>
<evidence type="ECO:0000259" key="9">
    <source>
        <dbReference type="Pfam" id="PF21105"/>
    </source>
</evidence>
<dbReference type="Pfam" id="PF21105">
    <property type="entry name" value="DyP_N"/>
    <property type="match status" value="1"/>
</dbReference>
<evidence type="ECO:0000313" key="11">
    <source>
        <dbReference type="Proteomes" id="UP000244201"/>
    </source>
</evidence>
<proteinExistence type="inferred from homology"/>
<comment type="cofactor">
    <cofactor evidence="1">
        <name>heme b</name>
        <dbReference type="ChEBI" id="CHEBI:60344"/>
    </cofactor>
</comment>
<evidence type="ECO:0000256" key="8">
    <source>
        <dbReference type="SAM" id="MobiDB-lite"/>
    </source>
</evidence>
<keyword evidence="4" id="KW-0479">Metal-binding</keyword>